<feature type="chain" id="PRO_5002580097" description="Secreted protein" evidence="2">
    <location>
        <begin position="22"/>
        <end position="77"/>
    </location>
</feature>
<evidence type="ECO:0000256" key="2">
    <source>
        <dbReference type="SAM" id="SignalP"/>
    </source>
</evidence>
<feature type="compositionally biased region" description="Acidic residues" evidence="1">
    <location>
        <begin position="57"/>
        <end position="77"/>
    </location>
</feature>
<keyword evidence="2" id="KW-0732">Signal</keyword>
<keyword evidence="4" id="KW-1185">Reference proteome</keyword>
<proteinExistence type="predicted"/>
<accession>A0A0G9MK48</accession>
<reference evidence="3 4" key="1">
    <citation type="submission" date="2015-04" db="EMBL/GenBank/DDBJ databases">
        <title>The draft genome sequence of Erythrobacr gangjinensis K7-2.</title>
        <authorList>
            <person name="Zhuang L."/>
            <person name="Liu Y."/>
            <person name="Shao Z."/>
        </authorList>
    </citation>
    <scope>NUCLEOTIDE SEQUENCE [LARGE SCALE GENOMIC DNA]</scope>
    <source>
        <strain evidence="3 4">K7-2</strain>
    </source>
</reference>
<comment type="caution">
    <text evidence="3">The sequence shown here is derived from an EMBL/GenBank/DDBJ whole genome shotgun (WGS) entry which is preliminary data.</text>
</comment>
<evidence type="ECO:0000313" key="3">
    <source>
        <dbReference type="EMBL" id="KLE31065.1"/>
    </source>
</evidence>
<feature type="signal peptide" evidence="2">
    <location>
        <begin position="1"/>
        <end position="21"/>
    </location>
</feature>
<dbReference type="STRING" id="502682.BMF35_b0101"/>
<sequence>MIKSTPLALAAAPLLALSACAEEPAPEDTAEAQQVDVDVPEVETTPVPVEMNNPVDENGEPLDEDAVTAEPADEGDY</sequence>
<gene>
    <name evidence="3" type="ORF">AAW01_12495</name>
</gene>
<dbReference type="Proteomes" id="UP000053070">
    <property type="component" value="Unassembled WGS sequence"/>
</dbReference>
<feature type="compositionally biased region" description="Low complexity" evidence="1">
    <location>
        <begin position="31"/>
        <end position="50"/>
    </location>
</feature>
<dbReference type="PROSITE" id="PS51257">
    <property type="entry name" value="PROKAR_LIPOPROTEIN"/>
    <property type="match status" value="1"/>
</dbReference>
<organism evidence="3 4">
    <name type="scientific">Aurantiacibacter gangjinensis</name>
    <dbReference type="NCBI Taxonomy" id="502682"/>
    <lineage>
        <taxon>Bacteria</taxon>
        <taxon>Pseudomonadati</taxon>
        <taxon>Pseudomonadota</taxon>
        <taxon>Alphaproteobacteria</taxon>
        <taxon>Sphingomonadales</taxon>
        <taxon>Erythrobacteraceae</taxon>
        <taxon>Aurantiacibacter</taxon>
    </lineage>
</organism>
<dbReference type="AlphaFoldDB" id="A0A0G9MK48"/>
<dbReference type="EMBL" id="LBHC01000003">
    <property type="protein sequence ID" value="KLE31065.1"/>
    <property type="molecule type" value="Genomic_DNA"/>
</dbReference>
<protein>
    <recommendedName>
        <fullName evidence="5">Secreted protein</fullName>
    </recommendedName>
</protein>
<feature type="region of interest" description="Disordered" evidence="1">
    <location>
        <begin position="22"/>
        <end position="77"/>
    </location>
</feature>
<evidence type="ECO:0000256" key="1">
    <source>
        <dbReference type="SAM" id="MobiDB-lite"/>
    </source>
</evidence>
<evidence type="ECO:0008006" key="5">
    <source>
        <dbReference type="Google" id="ProtNLM"/>
    </source>
</evidence>
<dbReference type="PATRIC" id="fig|502682.8.peg.2550"/>
<dbReference type="RefSeq" id="WP_047007775.1">
    <property type="nucleotide sequence ID" value="NZ_CP018098.1"/>
</dbReference>
<evidence type="ECO:0000313" key="4">
    <source>
        <dbReference type="Proteomes" id="UP000053070"/>
    </source>
</evidence>
<name>A0A0G9MK48_9SPHN</name>